<comment type="similarity">
    <text evidence="1">Belongs to the AAA ATPase family.</text>
</comment>
<dbReference type="Pfam" id="PF00004">
    <property type="entry name" value="AAA"/>
    <property type="match status" value="1"/>
</dbReference>
<dbReference type="GO" id="GO:0006508">
    <property type="term" value="P:proteolysis"/>
    <property type="evidence" value="ECO:0007669"/>
    <property type="project" value="UniProtKB-KW"/>
</dbReference>
<accession>A0A3P8KIU3</accession>
<dbReference type="SMART" id="SM00382">
    <property type="entry name" value="AAA"/>
    <property type="match status" value="1"/>
</dbReference>
<dbReference type="Pfam" id="PF00069">
    <property type="entry name" value="Pkinase"/>
    <property type="match status" value="1"/>
</dbReference>
<dbReference type="Gene3D" id="1.10.8.60">
    <property type="match status" value="1"/>
</dbReference>
<keyword evidence="1" id="KW-0547">Nucleotide-binding</keyword>
<dbReference type="AlphaFoldDB" id="A0A3P8KIU3"/>
<dbReference type="GO" id="GO:0005524">
    <property type="term" value="F:ATP binding"/>
    <property type="evidence" value="ECO:0007669"/>
    <property type="project" value="UniProtKB-KW"/>
</dbReference>
<dbReference type="PROSITE" id="PS50011">
    <property type="entry name" value="PROTEIN_KINASE_DOM"/>
    <property type="match status" value="1"/>
</dbReference>
<dbReference type="SUPFAM" id="SSF56112">
    <property type="entry name" value="Protein kinase-like (PK-like)"/>
    <property type="match status" value="1"/>
</dbReference>
<evidence type="ECO:0000259" key="3">
    <source>
        <dbReference type="PROSITE" id="PS50011"/>
    </source>
</evidence>
<dbReference type="KEGG" id="rtg:NCTC13098_05659"/>
<gene>
    <name evidence="4" type="primary">ftsH_4</name>
    <name evidence="4" type="ORF">NCTC13098_05659</name>
</gene>
<dbReference type="InterPro" id="IPR003593">
    <property type="entry name" value="AAA+_ATPase"/>
</dbReference>
<dbReference type="InterPro" id="IPR011009">
    <property type="entry name" value="Kinase-like_dom_sf"/>
</dbReference>
<dbReference type="GO" id="GO:0004672">
    <property type="term" value="F:protein kinase activity"/>
    <property type="evidence" value="ECO:0007669"/>
    <property type="project" value="InterPro"/>
</dbReference>
<evidence type="ECO:0000313" key="5">
    <source>
        <dbReference type="Proteomes" id="UP000274346"/>
    </source>
</evidence>
<dbReference type="EC" id="3.4.24.-" evidence="4"/>
<dbReference type="EMBL" id="LR131271">
    <property type="protein sequence ID" value="VDR29255.1"/>
    <property type="molecule type" value="Genomic_DNA"/>
</dbReference>
<dbReference type="Gene3D" id="1.10.510.10">
    <property type="entry name" value="Transferase(Phosphotransferase) domain 1"/>
    <property type="match status" value="1"/>
</dbReference>
<feature type="domain" description="Protein kinase" evidence="3">
    <location>
        <begin position="16"/>
        <end position="289"/>
    </location>
</feature>
<dbReference type="InterPro" id="IPR003960">
    <property type="entry name" value="ATPase_AAA_CS"/>
</dbReference>
<dbReference type="Proteomes" id="UP000274346">
    <property type="component" value="Chromosome"/>
</dbReference>
<dbReference type="InterPro" id="IPR003959">
    <property type="entry name" value="ATPase_AAA_core"/>
</dbReference>
<dbReference type="CDD" id="cd19481">
    <property type="entry name" value="RecA-like_protease"/>
    <property type="match status" value="1"/>
</dbReference>
<proteinExistence type="inferred from homology"/>
<dbReference type="InterPro" id="IPR050168">
    <property type="entry name" value="AAA_ATPase_domain"/>
</dbReference>
<dbReference type="PROSITE" id="PS00674">
    <property type="entry name" value="AAA"/>
    <property type="match status" value="1"/>
</dbReference>
<protein>
    <submittedName>
        <fullName evidence="4">ATP-dependent zinc metalloprotease FtsH</fullName>
        <ecNumber evidence="4">3.4.24.-</ecNumber>
    </submittedName>
</protein>
<keyword evidence="4" id="KW-0378">Hydrolase</keyword>
<keyword evidence="4" id="KW-0645">Protease</keyword>
<keyword evidence="4" id="KW-0482">Metalloprotease</keyword>
<reference evidence="4 5" key="1">
    <citation type="submission" date="2018-12" db="EMBL/GenBank/DDBJ databases">
        <authorList>
            <consortium name="Pathogen Informatics"/>
        </authorList>
    </citation>
    <scope>NUCLEOTIDE SEQUENCE [LARGE SCALE GENOMIC DNA]</scope>
    <source>
        <strain evidence="4 5">NCTC13098</strain>
    </source>
</reference>
<evidence type="ECO:0000256" key="1">
    <source>
        <dbReference type="RuleBase" id="RU003651"/>
    </source>
</evidence>
<dbReference type="Gene3D" id="3.40.50.300">
    <property type="entry name" value="P-loop containing nucleotide triphosphate hydrolases"/>
    <property type="match status" value="1"/>
</dbReference>
<dbReference type="InterPro" id="IPR000719">
    <property type="entry name" value="Prot_kinase_dom"/>
</dbReference>
<dbReference type="GO" id="GO:0008237">
    <property type="term" value="F:metallopeptidase activity"/>
    <property type="evidence" value="ECO:0007669"/>
    <property type="project" value="UniProtKB-KW"/>
</dbReference>
<keyword evidence="1" id="KW-0067">ATP-binding</keyword>
<dbReference type="SMART" id="SM00220">
    <property type="entry name" value="S_TKc"/>
    <property type="match status" value="1"/>
</dbReference>
<organism evidence="4 5">
    <name type="scientific">Raoultella terrigena</name>
    <name type="common">Klebsiella terrigena</name>
    <dbReference type="NCBI Taxonomy" id="577"/>
    <lineage>
        <taxon>Bacteria</taxon>
        <taxon>Pseudomonadati</taxon>
        <taxon>Pseudomonadota</taxon>
        <taxon>Gammaproteobacteria</taxon>
        <taxon>Enterobacterales</taxon>
        <taxon>Enterobacteriaceae</taxon>
        <taxon>Klebsiella/Raoultella group</taxon>
        <taxon>Raoultella</taxon>
    </lineage>
</organism>
<dbReference type="PANTHER" id="PTHR23077">
    <property type="entry name" value="AAA-FAMILY ATPASE"/>
    <property type="match status" value="1"/>
</dbReference>
<sequence length="587" mass="66176">MKHGTFRKNMMIDGQYQVVAYVGESDFCELYRVKNPQQEVKFLQLLSPRCCEEVDLPALSASLSRASQLKAVNLLNCSPLQQMADDRTTRYFIMDFISGEPLSALLVREISVSPYESYQFALDLLNALVSAGKLALQDEHFVMTPNHIFIDYAADLRHAFWRPVCVGDFVKNKEQNDTSHIHLAYLSPEALQGQGAQTSQLFSLASILYRCLTGHHPWDYPIDWQQDAMATVIEMIGRTRLSAEPGHVGHSSQQLQEMFDRALKLEPVQRYQHASELQQVITRLRDEMFSFDSTEVSPYTGPSKEKTSVPTEEQPSCRHVVQGFDAIAGMEGIKSLLYKDIIAPLRDKERYLAYGIQPINGLLFYGPPGCGKTFIAQKLAEELGFFYLELKPSDLASTYIHGTQEKIGHLFRRAKANAPTLIFIDEVDAILPARDSELGHHGYASEVNEFLAQMNHCGEQGIVIVAATNLPERIDPAILRTGRLDKVIYIGLPDFTARQALFGLLLKDRPTYHVDIPGLAMLTEGYVTSDLSFMVNEAAKLALENHEPISDRHFSLVRTCVRPSVTEEQIRRYANFRSENPDQPQSI</sequence>
<dbReference type="InterPro" id="IPR027417">
    <property type="entry name" value="P-loop_NTPase"/>
</dbReference>
<name>A0A3P8KIU3_RAOTE</name>
<dbReference type="GO" id="GO:0016887">
    <property type="term" value="F:ATP hydrolysis activity"/>
    <property type="evidence" value="ECO:0007669"/>
    <property type="project" value="InterPro"/>
</dbReference>
<evidence type="ECO:0000313" key="4">
    <source>
        <dbReference type="EMBL" id="VDR29255.1"/>
    </source>
</evidence>
<evidence type="ECO:0000256" key="2">
    <source>
        <dbReference type="SAM" id="MobiDB-lite"/>
    </source>
</evidence>
<dbReference type="SUPFAM" id="SSF52540">
    <property type="entry name" value="P-loop containing nucleoside triphosphate hydrolases"/>
    <property type="match status" value="1"/>
</dbReference>
<feature type="region of interest" description="Disordered" evidence="2">
    <location>
        <begin position="295"/>
        <end position="315"/>
    </location>
</feature>